<accession>A0A4S8LF07</accession>
<feature type="non-terminal residue" evidence="5">
    <location>
        <position position="1"/>
    </location>
</feature>
<dbReference type="AlphaFoldDB" id="A0A4S8LF07"/>
<dbReference type="InterPro" id="IPR045087">
    <property type="entry name" value="Cu-oxidase_fam"/>
</dbReference>
<protein>
    <recommendedName>
        <fullName evidence="4">Plastocyanin-like domain-containing protein</fullName>
    </recommendedName>
</protein>
<feature type="domain" description="Plastocyanin-like" evidence="4">
    <location>
        <begin position="1"/>
        <end position="50"/>
    </location>
</feature>
<evidence type="ECO:0000259" key="4">
    <source>
        <dbReference type="Pfam" id="PF07732"/>
    </source>
</evidence>
<dbReference type="Proteomes" id="UP000297245">
    <property type="component" value="Unassembled WGS sequence"/>
</dbReference>
<sequence>HWHGINLNGYNYADGTPGITQCPLAPGHSFLYEFRPSVGSSWYYWGHSHLCMFARPSRKLTKGTTLLLIAFTFSASQACDGLRGPFVIYDSDDPYKDFYDVDNGK</sequence>
<proteinExistence type="inferred from homology"/>
<gene>
    <name evidence="5" type="ORF">K435DRAFT_681778</name>
</gene>
<evidence type="ECO:0000313" key="5">
    <source>
        <dbReference type="EMBL" id="THU87360.1"/>
    </source>
</evidence>
<dbReference type="Pfam" id="PF07732">
    <property type="entry name" value="Cu-oxidase_3"/>
    <property type="match status" value="1"/>
</dbReference>
<dbReference type="OrthoDB" id="2121828at2759"/>
<organism evidence="5 6">
    <name type="scientific">Dendrothele bispora (strain CBS 962.96)</name>
    <dbReference type="NCBI Taxonomy" id="1314807"/>
    <lineage>
        <taxon>Eukaryota</taxon>
        <taxon>Fungi</taxon>
        <taxon>Dikarya</taxon>
        <taxon>Basidiomycota</taxon>
        <taxon>Agaricomycotina</taxon>
        <taxon>Agaricomycetes</taxon>
        <taxon>Agaricomycetidae</taxon>
        <taxon>Agaricales</taxon>
        <taxon>Agaricales incertae sedis</taxon>
        <taxon>Dendrothele</taxon>
    </lineage>
</organism>
<dbReference type="Gene3D" id="2.60.40.420">
    <property type="entry name" value="Cupredoxins - blue copper proteins"/>
    <property type="match status" value="1"/>
</dbReference>
<keyword evidence="3" id="KW-0325">Glycoprotein</keyword>
<comment type="similarity">
    <text evidence="1">Belongs to the multicopper oxidase family.</text>
</comment>
<dbReference type="InterPro" id="IPR008972">
    <property type="entry name" value="Cupredoxin"/>
</dbReference>
<evidence type="ECO:0000256" key="2">
    <source>
        <dbReference type="ARBA" id="ARBA00023008"/>
    </source>
</evidence>
<evidence type="ECO:0000256" key="3">
    <source>
        <dbReference type="ARBA" id="ARBA00023180"/>
    </source>
</evidence>
<dbReference type="GO" id="GO:0005507">
    <property type="term" value="F:copper ion binding"/>
    <property type="evidence" value="ECO:0007669"/>
    <property type="project" value="InterPro"/>
</dbReference>
<dbReference type="GO" id="GO:0016491">
    <property type="term" value="F:oxidoreductase activity"/>
    <property type="evidence" value="ECO:0007669"/>
    <property type="project" value="TreeGrafter"/>
</dbReference>
<dbReference type="PANTHER" id="PTHR11709">
    <property type="entry name" value="MULTI-COPPER OXIDASE"/>
    <property type="match status" value="1"/>
</dbReference>
<dbReference type="SUPFAM" id="SSF49503">
    <property type="entry name" value="Cupredoxins"/>
    <property type="match status" value="1"/>
</dbReference>
<dbReference type="InterPro" id="IPR011707">
    <property type="entry name" value="Cu-oxidase-like_N"/>
</dbReference>
<dbReference type="PANTHER" id="PTHR11709:SF414">
    <property type="entry name" value="ADR239WP"/>
    <property type="match status" value="1"/>
</dbReference>
<evidence type="ECO:0000256" key="1">
    <source>
        <dbReference type="ARBA" id="ARBA00010609"/>
    </source>
</evidence>
<name>A0A4S8LF07_DENBC</name>
<evidence type="ECO:0000313" key="6">
    <source>
        <dbReference type="Proteomes" id="UP000297245"/>
    </source>
</evidence>
<reference evidence="5 6" key="1">
    <citation type="journal article" date="2019" name="Nat. Ecol. Evol.">
        <title>Megaphylogeny resolves global patterns of mushroom evolution.</title>
        <authorList>
            <person name="Varga T."/>
            <person name="Krizsan K."/>
            <person name="Foldi C."/>
            <person name="Dima B."/>
            <person name="Sanchez-Garcia M."/>
            <person name="Sanchez-Ramirez S."/>
            <person name="Szollosi G.J."/>
            <person name="Szarkandi J.G."/>
            <person name="Papp V."/>
            <person name="Albert L."/>
            <person name="Andreopoulos W."/>
            <person name="Angelini C."/>
            <person name="Antonin V."/>
            <person name="Barry K.W."/>
            <person name="Bougher N.L."/>
            <person name="Buchanan P."/>
            <person name="Buyck B."/>
            <person name="Bense V."/>
            <person name="Catcheside P."/>
            <person name="Chovatia M."/>
            <person name="Cooper J."/>
            <person name="Damon W."/>
            <person name="Desjardin D."/>
            <person name="Finy P."/>
            <person name="Geml J."/>
            <person name="Haridas S."/>
            <person name="Hughes K."/>
            <person name="Justo A."/>
            <person name="Karasinski D."/>
            <person name="Kautmanova I."/>
            <person name="Kiss B."/>
            <person name="Kocsube S."/>
            <person name="Kotiranta H."/>
            <person name="LaButti K.M."/>
            <person name="Lechner B.E."/>
            <person name="Liimatainen K."/>
            <person name="Lipzen A."/>
            <person name="Lukacs Z."/>
            <person name="Mihaltcheva S."/>
            <person name="Morgado L.N."/>
            <person name="Niskanen T."/>
            <person name="Noordeloos M.E."/>
            <person name="Ohm R.A."/>
            <person name="Ortiz-Santana B."/>
            <person name="Ovrebo C."/>
            <person name="Racz N."/>
            <person name="Riley R."/>
            <person name="Savchenko A."/>
            <person name="Shiryaev A."/>
            <person name="Soop K."/>
            <person name="Spirin V."/>
            <person name="Szebenyi C."/>
            <person name="Tomsovsky M."/>
            <person name="Tulloss R.E."/>
            <person name="Uehling J."/>
            <person name="Grigoriev I.V."/>
            <person name="Vagvolgyi C."/>
            <person name="Papp T."/>
            <person name="Martin F.M."/>
            <person name="Miettinen O."/>
            <person name="Hibbett D.S."/>
            <person name="Nagy L.G."/>
        </authorList>
    </citation>
    <scope>NUCLEOTIDE SEQUENCE [LARGE SCALE GENOMIC DNA]</scope>
    <source>
        <strain evidence="5 6">CBS 962.96</strain>
    </source>
</reference>
<dbReference type="EMBL" id="ML179454">
    <property type="protein sequence ID" value="THU87360.1"/>
    <property type="molecule type" value="Genomic_DNA"/>
</dbReference>
<keyword evidence="2" id="KW-0186">Copper</keyword>
<keyword evidence="6" id="KW-1185">Reference proteome</keyword>